<keyword evidence="1" id="KW-0472">Membrane</keyword>
<dbReference type="GO" id="GO:0071816">
    <property type="term" value="P:tail-anchored membrane protein insertion into ER membrane"/>
    <property type="evidence" value="ECO:0007669"/>
    <property type="project" value="InterPro"/>
</dbReference>
<dbReference type="VEuPathDB" id="FungiDB:DD237_006116"/>
<keyword evidence="1" id="KW-0812">Transmembrane</keyword>
<dbReference type="OrthoDB" id="69461at2759"/>
<feature type="transmembrane region" description="Helical" evidence="1">
    <location>
        <begin position="12"/>
        <end position="32"/>
    </location>
</feature>
<comment type="caution">
    <text evidence="2">The sequence shown here is derived from an EMBL/GenBank/DDBJ whole genome shotgun (WGS) entry which is preliminary data.</text>
</comment>
<sequence>MVNMPTIIALKVYDVLFIAIIMFTIDLVMKLWNERGTQLSPIEQELMNEYNVQVRLVKRLNAVETFVEQAKATRKMNALQKEIQELKVKRMAANAPSAFQKQFNRIRTPVMMGLTMLYYWNEPLVVLPQGYMLPVERLLSIPAFPLGSVSAMGWAGICRRVNGKILG</sequence>
<dbReference type="Proteomes" id="UP000286097">
    <property type="component" value="Unassembled WGS sequence"/>
</dbReference>
<proteinExistence type="predicted"/>
<keyword evidence="4" id="KW-1185">Reference proteome</keyword>
<evidence type="ECO:0000313" key="2">
    <source>
        <dbReference type="EMBL" id="RMX63924.1"/>
    </source>
</evidence>
<dbReference type="Pfam" id="PF04420">
    <property type="entry name" value="CHD5"/>
    <property type="match status" value="1"/>
</dbReference>
<dbReference type="InterPro" id="IPR028945">
    <property type="entry name" value="Get1"/>
</dbReference>
<name>A0A3M6VAY2_9STRA</name>
<dbReference type="STRING" id="542832.A0A3M6VAY2"/>
<dbReference type="EMBL" id="QLLG01000351">
    <property type="protein sequence ID" value="RMX63924.1"/>
    <property type="molecule type" value="Genomic_DNA"/>
</dbReference>
<gene>
    <name evidence="3" type="ORF">DD237_006116</name>
    <name evidence="2" type="ORF">DD238_005792</name>
</gene>
<dbReference type="AlphaFoldDB" id="A0A3M6VAY2"/>
<protein>
    <recommendedName>
        <fullName evidence="6">Guided entry of tail-anchored proteins factor 1</fullName>
    </recommendedName>
</protein>
<dbReference type="Proteomes" id="UP000282087">
    <property type="component" value="Unassembled WGS sequence"/>
</dbReference>
<evidence type="ECO:0000313" key="5">
    <source>
        <dbReference type="Proteomes" id="UP000286097"/>
    </source>
</evidence>
<evidence type="ECO:0008006" key="6">
    <source>
        <dbReference type="Google" id="ProtNLM"/>
    </source>
</evidence>
<keyword evidence="1" id="KW-1133">Transmembrane helix</keyword>
<evidence type="ECO:0000313" key="3">
    <source>
        <dbReference type="EMBL" id="RQM12727.1"/>
    </source>
</evidence>
<organism evidence="2 4">
    <name type="scientific">Peronospora effusa</name>
    <dbReference type="NCBI Taxonomy" id="542832"/>
    <lineage>
        <taxon>Eukaryota</taxon>
        <taxon>Sar</taxon>
        <taxon>Stramenopiles</taxon>
        <taxon>Oomycota</taxon>
        <taxon>Peronosporomycetes</taxon>
        <taxon>Peronosporales</taxon>
        <taxon>Peronosporaceae</taxon>
        <taxon>Peronospora</taxon>
    </lineage>
</organism>
<evidence type="ECO:0000313" key="4">
    <source>
        <dbReference type="Proteomes" id="UP000282087"/>
    </source>
</evidence>
<reference evidence="4 5" key="1">
    <citation type="submission" date="2018-06" db="EMBL/GenBank/DDBJ databases">
        <title>Comparative genomics of downy mildews reveals potential adaptations to biotrophy.</title>
        <authorList>
            <person name="Fletcher K."/>
            <person name="Klosterman S.J."/>
            <person name="Derevnina L."/>
            <person name="Martin F."/>
            <person name="Koike S."/>
            <person name="Reyes Chin-Wo S."/>
            <person name="Mou B."/>
            <person name="Michelmore R."/>
        </authorList>
    </citation>
    <scope>NUCLEOTIDE SEQUENCE [LARGE SCALE GENOMIC DNA]</scope>
    <source>
        <strain evidence="3 5">R13</strain>
        <strain evidence="2 4">R14</strain>
    </source>
</reference>
<dbReference type="EMBL" id="QKXF01000312">
    <property type="protein sequence ID" value="RQM12727.1"/>
    <property type="molecule type" value="Genomic_DNA"/>
</dbReference>
<accession>A0A3M6VAY2</accession>
<evidence type="ECO:0000256" key="1">
    <source>
        <dbReference type="SAM" id="Phobius"/>
    </source>
</evidence>